<dbReference type="SUPFAM" id="SSF63829">
    <property type="entry name" value="Calcium-dependent phosphotriesterase"/>
    <property type="match status" value="2"/>
</dbReference>
<evidence type="ECO:0000313" key="2">
    <source>
        <dbReference type="EMBL" id="HGE99540.1"/>
    </source>
</evidence>
<dbReference type="Pfam" id="PF07494">
    <property type="entry name" value="Reg_prop"/>
    <property type="match status" value="1"/>
</dbReference>
<feature type="domain" description="Secretion system C-terminal sorting" evidence="1">
    <location>
        <begin position="620"/>
        <end position="693"/>
    </location>
</feature>
<dbReference type="Gene3D" id="2.130.10.10">
    <property type="entry name" value="YVTN repeat-like/Quinoprotein amine dehydrogenase"/>
    <property type="match status" value="3"/>
</dbReference>
<proteinExistence type="predicted"/>
<dbReference type="InterPro" id="IPR026444">
    <property type="entry name" value="Secre_tail"/>
</dbReference>
<dbReference type="InterPro" id="IPR011110">
    <property type="entry name" value="Reg_prop"/>
</dbReference>
<sequence length="707" mass="80151">MKKGFHFLLFVSLLFGFEVTNWQIYPTYQWINQIAEKGETIYLATNGGLLLISREGKIFKNYTYQDGLLSHYCQSFAWDREGNLWIATNYRGVLIRRREGFLLYPPERIPSSVRKIIILGDTVVLGTNEGVYFINTRGSFLQPDSHIITNIIRGYIAYSLFSDTFFWVGTGRGIFRASKDLQEIKSYSSPVGDSIKGFIAARETVFICGERGIAYYDQTIDSFFPYFFFPSTLIIYDFQFSNGKFYIASGQGTFIYDGTNFYSLYGDYTTAILLRDYILLGIRGPDNSSGYLVKIEGGEMKAIRFPTIIANCIFSIAKDSEGDIYLSHFFWGGGSLTILSPDTIIPLKDTLPVPDRLVIDQKNRVWVGHWSENGGLSCYDKVSKTWEIFQWGTQTPKNVIGALNIDQKGTKWVWNGIGSLVALDSQRISYEFSIPGLGQCLRGREITFDSKGRVYLGTPNGLLLFDHKGTLSNLSDDTAKILTEGLLSANILSVACDSRDRVWVATPKGLGLLEGERFRVWRPENSGLVSDNCLRLTVDPYDQVWILTEGGLSIYNPQKDSWRSFTPANSPILPNWKNILEFYLSLLVDKSNAYIGTRDGLIVISYKEEVEKEKPLSFTIYPNPLLLDKSSSGRLNIAIENGQDLESMKVEIFTLRGKKVKIKEIEKNKTGFTIEIDKSFSSGFYLLQVREENYPYRSGLGRFVILR</sequence>
<accession>A0A7C3Z289</accession>
<dbReference type="Pfam" id="PF18962">
    <property type="entry name" value="Por_Secre_tail"/>
    <property type="match status" value="1"/>
</dbReference>
<name>A0A7C3Z289_UNCW3</name>
<gene>
    <name evidence="2" type="ORF">ENX07_05680</name>
</gene>
<protein>
    <submittedName>
        <fullName evidence="2">T9SS type A sorting domain-containing protein</fullName>
    </submittedName>
</protein>
<dbReference type="EMBL" id="DTMQ01000039">
    <property type="protein sequence ID" value="HGE99540.1"/>
    <property type="molecule type" value="Genomic_DNA"/>
</dbReference>
<organism evidence="2">
    <name type="scientific">candidate division WOR-3 bacterium</name>
    <dbReference type="NCBI Taxonomy" id="2052148"/>
    <lineage>
        <taxon>Bacteria</taxon>
        <taxon>Bacteria division WOR-3</taxon>
    </lineage>
</organism>
<dbReference type="AlphaFoldDB" id="A0A7C3Z289"/>
<evidence type="ECO:0000259" key="1">
    <source>
        <dbReference type="Pfam" id="PF18962"/>
    </source>
</evidence>
<reference evidence="2" key="1">
    <citation type="journal article" date="2020" name="mSystems">
        <title>Genome- and Community-Level Interaction Insights into Carbon Utilization and Element Cycling Functions of Hydrothermarchaeota in Hydrothermal Sediment.</title>
        <authorList>
            <person name="Zhou Z."/>
            <person name="Liu Y."/>
            <person name="Xu W."/>
            <person name="Pan J."/>
            <person name="Luo Z.H."/>
            <person name="Li M."/>
        </authorList>
    </citation>
    <scope>NUCLEOTIDE SEQUENCE [LARGE SCALE GENOMIC DNA]</scope>
    <source>
        <strain evidence="2">SpSt-906</strain>
    </source>
</reference>
<dbReference type="NCBIfam" id="TIGR04183">
    <property type="entry name" value="Por_Secre_tail"/>
    <property type="match status" value="1"/>
</dbReference>
<comment type="caution">
    <text evidence="2">The sequence shown here is derived from an EMBL/GenBank/DDBJ whole genome shotgun (WGS) entry which is preliminary data.</text>
</comment>
<dbReference type="InterPro" id="IPR015943">
    <property type="entry name" value="WD40/YVTN_repeat-like_dom_sf"/>
</dbReference>